<evidence type="ECO:0000313" key="2">
    <source>
        <dbReference type="EMBL" id="OJG01356.1"/>
    </source>
</evidence>
<keyword evidence="1" id="KW-0732">Signal</keyword>
<dbReference type="AlphaFoldDB" id="A0A657LZI8"/>
<keyword evidence="3" id="KW-1185">Reference proteome</keyword>
<feature type="signal peptide" evidence="1">
    <location>
        <begin position="1"/>
        <end position="27"/>
    </location>
</feature>
<sequence length="106" mass="12412">MFRIFKAFGAAVIAFGIGFTAAVPAMAAPLMPVQIETKSGIHAIGHRGKWHRRQYYRHGYERPRHRNSGYRRHHRNGDNWTGSYGRRTFGHHRRHNGHLRFGIYFN</sequence>
<evidence type="ECO:0000256" key="1">
    <source>
        <dbReference type="SAM" id="SignalP"/>
    </source>
</evidence>
<comment type="caution">
    <text evidence="2">The sequence shown here is derived from an EMBL/GenBank/DDBJ whole genome shotgun (WGS) entry which is preliminary data.</text>
</comment>
<name>A0A657LZI8_9HYPH</name>
<accession>A0A657LZI8</accession>
<dbReference type="EMBL" id="LSRP01000001">
    <property type="protein sequence ID" value="OJG01356.1"/>
    <property type="molecule type" value="Genomic_DNA"/>
</dbReference>
<organism evidence="2 3">
    <name type="scientific">Pararhizobium antarcticum</name>
    <dbReference type="NCBI Taxonomy" id="1798805"/>
    <lineage>
        <taxon>Bacteria</taxon>
        <taxon>Pseudomonadati</taxon>
        <taxon>Pseudomonadota</taxon>
        <taxon>Alphaproteobacteria</taxon>
        <taxon>Hyphomicrobiales</taxon>
        <taxon>Rhizobiaceae</taxon>
        <taxon>Rhizobium/Agrobacterium group</taxon>
        <taxon>Pararhizobium</taxon>
    </lineage>
</organism>
<protein>
    <submittedName>
        <fullName evidence="2">Uncharacterized protein</fullName>
    </submittedName>
</protein>
<gene>
    <name evidence="2" type="ORF">AX760_00055</name>
</gene>
<proteinExistence type="predicted"/>
<evidence type="ECO:0000313" key="3">
    <source>
        <dbReference type="Proteomes" id="UP000182661"/>
    </source>
</evidence>
<reference evidence="2 3" key="1">
    <citation type="submission" date="2016-02" db="EMBL/GenBank/DDBJ databases">
        <title>Genome sequencing of a beta-galactosidase producing bacteria Rhizobium sp. 59.</title>
        <authorList>
            <person name="Wang D."/>
            <person name="Kot W."/>
            <person name="Qin Y."/>
            <person name="Hansen L."/>
            <person name="Naqvi K."/>
            <person name="Rensing C."/>
        </authorList>
    </citation>
    <scope>NUCLEOTIDE SEQUENCE [LARGE SCALE GENOMIC DNA]</scope>
    <source>
        <strain evidence="2 3">59</strain>
    </source>
</reference>
<dbReference type="Proteomes" id="UP000182661">
    <property type="component" value="Unassembled WGS sequence"/>
</dbReference>
<dbReference type="RefSeq" id="WP_071830787.1">
    <property type="nucleotide sequence ID" value="NZ_LSRP01000001.1"/>
</dbReference>
<feature type="chain" id="PRO_5024887022" evidence="1">
    <location>
        <begin position="28"/>
        <end position="106"/>
    </location>
</feature>